<reference evidence="9 10" key="1">
    <citation type="submission" date="2014-03" db="EMBL/GenBank/DDBJ databases">
        <title>Genomics of Bifidobacteria.</title>
        <authorList>
            <person name="Ventura M."/>
            <person name="Milani C."/>
            <person name="Lugli G.A."/>
        </authorList>
    </citation>
    <scope>NUCLEOTIDE SEQUENCE [LARGE SCALE GENOMIC DNA]</scope>
    <source>
        <strain evidence="9 10">LMG 11597</strain>
    </source>
</reference>
<gene>
    <name evidence="8" type="primary">atpH</name>
    <name evidence="9" type="ORF">BISU_0326</name>
</gene>
<evidence type="ECO:0000256" key="2">
    <source>
        <dbReference type="ARBA" id="ARBA00022448"/>
    </source>
</evidence>
<name>A0A087E7U9_9BIFI</name>
<comment type="function">
    <text evidence="8">This protein is part of the stalk that links CF(0) to CF(1). It either transmits conformational changes from CF(0) to CF(1) or is implicated in proton conduction.</text>
</comment>
<comment type="function">
    <text evidence="8">F(1)F(0) ATP synthase produces ATP from ADP in the presence of a proton or sodium gradient. F-type ATPases consist of two structural domains, F(1) containing the extramembraneous catalytic core and F(0) containing the membrane proton channel, linked together by a central stalk and a peripheral stalk. During catalysis, ATP synthesis in the catalytic domain of F(1) is coupled via a rotary mechanism of the central stalk subunits to proton translocation.</text>
</comment>
<comment type="subcellular location">
    <subcellularLocation>
        <location evidence="8">Cell membrane</location>
        <topology evidence="8">Peripheral membrane protein</topology>
    </subcellularLocation>
    <subcellularLocation>
        <location evidence="1">Membrane</location>
    </subcellularLocation>
</comment>
<keyword evidence="2 8" id="KW-0813">Transport</keyword>
<protein>
    <recommendedName>
        <fullName evidence="8">ATP synthase subunit delta</fullName>
    </recommendedName>
    <alternativeName>
        <fullName evidence="8">ATP synthase F(1) sector subunit delta</fullName>
    </alternativeName>
    <alternativeName>
        <fullName evidence="8">F-type ATPase subunit delta</fullName>
        <shortName evidence="8">F-ATPase subunit delta</shortName>
    </alternativeName>
</protein>
<dbReference type="InterPro" id="IPR000711">
    <property type="entry name" value="ATPase_OSCP/dsu"/>
</dbReference>
<dbReference type="EMBL" id="JGZR01000006">
    <property type="protein sequence ID" value="KFJ03850.1"/>
    <property type="molecule type" value="Genomic_DNA"/>
</dbReference>
<proteinExistence type="inferred from homology"/>
<dbReference type="GO" id="GO:0045259">
    <property type="term" value="C:proton-transporting ATP synthase complex"/>
    <property type="evidence" value="ECO:0007669"/>
    <property type="project" value="UniProtKB-KW"/>
</dbReference>
<dbReference type="RefSeq" id="WP_024463164.1">
    <property type="nucleotide sequence ID" value="NZ_CP062939.1"/>
</dbReference>
<dbReference type="Proteomes" id="UP000029055">
    <property type="component" value="Unassembled WGS sequence"/>
</dbReference>
<dbReference type="Pfam" id="PF00213">
    <property type="entry name" value="OSCP"/>
    <property type="match status" value="1"/>
</dbReference>
<evidence type="ECO:0000256" key="7">
    <source>
        <dbReference type="ARBA" id="ARBA00023310"/>
    </source>
</evidence>
<comment type="caution">
    <text evidence="9">The sequence shown here is derived from an EMBL/GenBank/DDBJ whole genome shotgun (WGS) entry which is preliminary data.</text>
</comment>
<dbReference type="OrthoDB" id="5242917at2"/>
<sequence>MRGEASRLADRESRDSFALQLSKVGEDTWRIGNELFTITALLDGNAALEHALTEPSRSTEDKMALLSGILGERVHPFTMTILEDLVKRPWSRSADIADAVEDFGVDGMMYYADHTNSTAQVSIELAELHSALIDLPVVRARLQDTRANSDARVKLLHDILDGSGFNKVTLRLAEHAACNLRKRRYLSTIQWLIGKFSRHMGQSLITVTTATHLSDEQIAKLVDVYSAKLGRPVHVNAVVDASVIGGMRIQVGEEVTDNTVIAQLRHLQDTVKVGV</sequence>
<dbReference type="PRINTS" id="PR00125">
    <property type="entry name" value="ATPASEDELTA"/>
</dbReference>
<comment type="similarity">
    <text evidence="8">Belongs to the ATPase delta chain family.</text>
</comment>
<dbReference type="InterPro" id="IPR020781">
    <property type="entry name" value="ATPase_OSCP/d_CS"/>
</dbReference>
<keyword evidence="6 8" id="KW-0139">CF(1)</keyword>
<dbReference type="AlphaFoldDB" id="A0A087E7U9"/>
<dbReference type="eggNOG" id="COG0712">
    <property type="taxonomic scope" value="Bacteria"/>
</dbReference>
<evidence type="ECO:0000256" key="5">
    <source>
        <dbReference type="ARBA" id="ARBA00023136"/>
    </source>
</evidence>
<keyword evidence="4 8" id="KW-0406">Ion transport</keyword>
<keyword evidence="8" id="KW-1003">Cell membrane</keyword>
<evidence type="ECO:0000256" key="4">
    <source>
        <dbReference type="ARBA" id="ARBA00023065"/>
    </source>
</evidence>
<keyword evidence="10" id="KW-1185">Reference proteome</keyword>
<evidence type="ECO:0000256" key="8">
    <source>
        <dbReference type="HAMAP-Rule" id="MF_01416"/>
    </source>
</evidence>
<keyword evidence="5 8" id="KW-0472">Membrane</keyword>
<accession>A0A087E7U9</accession>
<evidence type="ECO:0000256" key="6">
    <source>
        <dbReference type="ARBA" id="ARBA00023196"/>
    </source>
</evidence>
<evidence type="ECO:0000256" key="3">
    <source>
        <dbReference type="ARBA" id="ARBA00022781"/>
    </source>
</evidence>
<dbReference type="NCBIfam" id="NF009967">
    <property type="entry name" value="PRK13430.1"/>
    <property type="match status" value="1"/>
</dbReference>
<dbReference type="GO" id="GO:0046933">
    <property type="term" value="F:proton-transporting ATP synthase activity, rotational mechanism"/>
    <property type="evidence" value="ECO:0007669"/>
    <property type="project" value="UniProtKB-UniRule"/>
</dbReference>
<dbReference type="STRING" id="77635.BISU_0326"/>
<evidence type="ECO:0000313" key="9">
    <source>
        <dbReference type="EMBL" id="KFJ03850.1"/>
    </source>
</evidence>
<dbReference type="GO" id="GO:0005886">
    <property type="term" value="C:plasma membrane"/>
    <property type="evidence" value="ECO:0007669"/>
    <property type="project" value="UniProtKB-SubCell"/>
</dbReference>
<evidence type="ECO:0000256" key="1">
    <source>
        <dbReference type="ARBA" id="ARBA00004370"/>
    </source>
</evidence>
<dbReference type="HAMAP" id="MF_01416">
    <property type="entry name" value="ATP_synth_delta_bact"/>
    <property type="match status" value="1"/>
</dbReference>
<keyword evidence="3 8" id="KW-0375">Hydrogen ion transport</keyword>
<dbReference type="PROSITE" id="PS00389">
    <property type="entry name" value="ATPASE_DELTA"/>
    <property type="match status" value="1"/>
</dbReference>
<dbReference type="PANTHER" id="PTHR11910">
    <property type="entry name" value="ATP SYNTHASE DELTA CHAIN"/>
    <property type="match status" value="1"/>
</dbReference>
<evidence type="ECO:0000313" key="10">
    <source>
        <dbReference type="Proteomes" id="UP000029055"/>
    </source>
</evidence>
<keyword evidence="7 8" id="KW-0066">ATP synthesis</keyword>
<organism evidence="9 10">
    <name type="scientific">Bifidobacterium subtile</name>
    <dbReference type="NCBI Taxonomy" id="77635"/>
    <lineage>
        <taxon>Bacteria</taxon>
        <taxon>Bacillati</taxon>
        <taxon>Actinomycetota</taxon>
        <taxon>Actinomycetes</taxon>
        <taxon>Bifidobacteriales</taxon>
        <taxon>Bifidobacteriaceae</taxon>
        <taxon>Bifidobacterium</taxon>
    </lineage>
</organism>